<feature type="compositionally biased region" description="Polar residues" evidence="1">
    <location>
        <begin position="127"/>
        <end position="145"/>
    </location>
</feature>
<feature type="region of interest" description="Disordered" evidence="1">
    <location>
        <begin position="86"/>
        <end position="282"/>
    </location>
</feature>
<accession>A0A2V1DRV2</accession>
<gene>
    <name evidence="2" type="ORF">DM02DRAFT_655798</name>
</gene>
<feature type="compositionally biased region" description="Basic and acidic residues" evidence="1">
    <location>
        <begin position="111"/>
        <end position="125"/>
    </location>
</feature>
<protein>
    <submittedName>
        <fullName evidence="2">Uncharacterized protein</fullName>
    </submittedName>
</protein>
<name>A0A2V1DRV2_9PLEO</name>
<proteinExistence type="predicted"/>
<dbReference type="EMBL" id="KZ805380">
    <property type="protein sequence ID" value="PVI00030.1"/>
    <property type="molecule type" value="Genomic_DNA"/>
</dbReference>
<dbReference type="Proteomes" id="UP000244855">
    <property type="component" value="Unassembled WGS sequence"/>
</dbReference>
<dbReference type="OrthoDB" id="3801163at2759"/>
<dbReference type="AlphaFoldDB" id="A0A2V1DRV2"/>
<keyword evidence="3" id="KW-1185">Reference proteome</keyword>
<evidence type="ECO:0000256" key="1">
    <source>
        <dbReference type="SAM" id="MobiDB-lite"/>
    </source>
</evidence>
<reference evidence="2 3" key="1">
    <citation type="journal article" date="2018" name="Sci. Rep.">
        <title>Comparative genomics provides insights into the lifestyle and reveals functional heterogeneity of dark septate endophytic fungi.</title>
        <authorList>
            <person name="Knapp D.G."/>
            <person name="Nemeth J.B."/>
            <person name="Barry K."/>
            <person name="Hainaut M."/>
            <person name="Henrissat B."/>
            <person name="Johnson J."/>
            <person name="Kuo A."/>
            <person name="Lim J.H.P."/>
            <person name="Lipzen A."/>
            <person name="Nolan M."/>
            <person name="Ohm R.A."/>
            <person name="Tamas L."/>
            <person name="Grigoriev I.V."/>
            <person name="Spatafora J.W."/>
            <person name="Nagy L.G."/>
            <person name="Kovacs G.M."/>
        </authorList>
    </citation>
    <scope>NUCLEOTIDE SEQUENCE [LARGE SCALE GENOMIC DNA]</scope>
    <source>
        <strain evidence="2 3">DSE2036</strain>
    </source>
</reference>
<sequence length="463" mass="52206">MTFSGFPFDLFPRLHLHLLVSILRTGQSTFLLSNISNPGLLGGAQPASNHLAIVTQAPSTQKNCSQQQTTISTTIKLPSRERSHFLLIMADPRRTSLSKPEYRSRNQMPGDRNESRGAAGHDENGYPHSSMSATQSRTANSQHSPSKPPQEQPGQLRTANRHHNGGFPKSAALDQLKDIPRHKPPARPTFTALDKDPTRYHSGGFPKSSLLSHLPDTLPPLPIPDPDPSSGSSPMRARLNPTFSPRAIAPKRIEPKRPSIDQPYHFDPVEATQPPYTTDPIRNEVRNPAGDQAYYFHPIKFNRLPSTDLIRDEVPPDPFDCSAHAQIIRFAQSPDGINIPYRWSLHTLFLESNLQSDLISCINNMLQPKRSEYVAPLLRDMVLVDEDGFGGEALFYSEQVVFAQTGMQREIDWRFLRRHMDLLDKLDFGKSEFGLEELDWLEKEVYDEELMEEGSELEEEYTA</sequence>
<feature type="compositionally biased region" description="Pro residues" evidence="1">
    <location>
        <begin position="217"/>
        <end position="227"/>
    </location>
</feature>
<evidence type="ECO:0000313" key="3">
    <source>
        <dbReference type="Proteomes" id="UP000244855"/>
    </source>
</evidence>
<organism evidence="2 3">
    <name type="scientific">Periconia macrospinosa</name>
    <dbReference type="NCBI Taxonomy" id="97972"/>
    <lineage>
        <taxon>Eukaryota</taxon>
        <taxon>Fungi</taxon>
        <taxon>Dikarya</taxon>
        <taxon>Ascomycota</taxon>
        <taxon>Pezizomycotina</taxon>
        <taxon>Dothideomycetes</taxon>
        <taxon>Pleosporomycetidae</taxon>
        <taxon>Pleosporales</taxon>
        <taxon>Massarineae</taxon>
        <taxon>Periconiaceae</taxon>
        <taxon>Periconia</taxon>
    </lineage>
</organism>
<evidence type="ECO:0000313" key="2">
    <source>
        <dbReference type="EMBL" id="PVI00030.1"/>
    </source>
</evidence>